<name>A0ABV4HV13_9GAMM</name>
<evidence type="ECO:0000313" key="3">
    <source>
        <dbReference type="EMBL" id="MEZ0476594.1"/>
    </source>
</evidence>
<dbReference type="PANTHER" id="PTHR43818:SF5">
    <property type="entry name" value="OXIDOREDUCTASE FAMILY PROTEIN"/>
    <property type="match status" value="1"/>
</dbReference>
<keyword evidence="4" id="KW-1185">Reference proteome</keyword>
<organism evidence="3 4">
    <name type="scientific">Luteimonas salinilitoris</name>
    <dbReference type="NCBI Taxonomy" id="3237697"/>
    <lineage>
        <taxon>Bacteria</taxon>
        <taxon>Pseudomonadati</taxon>
        <taxon>Pseudomonadota</taxon>
        <taxon>Gammaproteobacteria</taxon>
        <taxon>Lysobacterales</taxon>
        <taxon>Lysobacteraceae</taxon>
        <taxon>Luteimonas</taxon>
    </lineage>
</organism>
<dbReference type="SUPFAM" id="SSF51735">
    <property type="entry name" value="NAD(P)-binding Rossmann-fold domains"/>
    <property type="match status" value="1"/>
</dbReference>
<dbReference type="Pfam" id="PF22725">
    <property type="entry name" value="GFO_IDH_MocA_C3"/>
    <property type="match status" value="1"/>
</dbReference>
<feature type="domain" description="GFO/IDH/MocA-like oxidoreductase" evidence="2">
    <location>
        <begin position="170"/>
        <end position="323"/>
    </location>
</feature>
<dbReference type="SUPFAM" id="SSF55347">
    <property type="entry name" value="Glyceraldehyde-3-phosphate dehydrogenase-like, C-terminal domain"/>
    <property type="match status" value="1"/>
</dbReference>
<protein>
    <submittedName>
        <fullName evidence="3">Gfo/Idh/MocA family protein</fullName>
    </submittedName>
</protein>
<comment type="caution">
    <text evidence="3">The sequence shown here is derived from an EMBL/GenBank/DDBJ whole genome shotgun (WGS) entry which is preliminary data.</text>
</comment>
<accession>A0ABV4HV13</accession>
<evidence type="ECO:0000313" key="4">
    <source>
        <dbReference type="Proteomes" id="UP001566331"/>
    </source>
</evidence>
<dbReference type="PANTHER" id="PTHR43818">
    <property type="entry name" value="BCDNA.GH03377"/>
    <property type="match status" value="1"/>
</dbReference>
<dbReference type="Pfam" id="PF01408">
    <property type="entry name" value="GFO_IDH_MocA"/>
    <property type="match status" value="1"/>
</dbReference>
<gene>
    <name evidence="3" type="ORF">AB6713_18540</name>
</gene>
<dbReference type="RefSeq" id="WP_370565727.1">
    <property type="nucleotide sequence ID" value="NZ_JBFWIB010000023.1"/>
</dbReference>
<proteinExistence type="predicted"/>
<feature type="domain" description="Gfo/Idh/MocA-like oxidoreductase N-terminal" evidence="1">
    <location>
        <begin position="34"/>
        <end position="156"/>
    </location>
</feature>
<dbReference type="Gene3D" id="3.30.360.10">
    <property type="entry name" value="Dihydrodipicolinate Reductase, domain 2"/>
    <property type="match status" value="1"/>
</dbReference>
<dbReference type="EMBL" id="JBFWIC010000041">
    <property type="protein sequence ID" value="MEZ0476594.1"/>
    <property type="molecule type" value="Genomic_DNA"/>
</dbReference>
<dbReference type="Proteomes" id="UP001566331">
    <property type="component" value="Unassembled WGS sequence"/>
</dbReference>
<evidence type="ECO:0000259" key="2">
    <source>
        <dbReference type="Pfam" id="PF22725"/>
    </source>
</evidence>
<dbReference type="InterPro" id="IPR036291">
    <property type="entry name" value="NAD(P)-bd_dom_sf"/>
</dbReference>
<dbReference type="InterPro" id="IPR050463">
    <property type="entry name" value="Gfo/Idh/MocA_oxidrdct_glycsds"/>
</dbReference>
<dbReference type="InterPro" id="IPR000683">
    <property type="entry name" value="Gfo/Idh/MocA-like_OxRdtase_N"/>
</dbReference>
<reference evidence="3 4" key="1">
    <citation type="submission" date="2024-07" db="EMBL/GenBank/DDBJ databases">
        <title>Luteimonas salilacus sp. nov., isolated from the shore soil of Salt Lake in Tibet of China.</title>
        <authorList>
            <person name="Zhang X."/>
            <person name="Li A."/>
        </authorList>
    </citation>
    <scope>NUCLEOTIDE SEQUENCE [LARGE SCALE GENOMIC DNA]</scope>
    <source>
        <strain evidence="3 4">B3-2-R+30</strain>
    </source>
</reference>
<dbReference type="Gene3D" id="3.40.50.720">
    <property type="entry name" value="NAD(P)-binding Rossmann-like Domain"/>
    <property type="match status" value="1"/>
</dbReference>
<sequence>MDRRTFLAGLGAGTAATVFSARSYARILGANDRLRVAVIGLNGRGVAHLHGFAATPNTEVTHLVDVDSAVLEKSAGELAQGQPRPQLERDYRRLLETRAIDVFSIATPDHSHAKIALDGMAAGKHVYLEKPCGIAPNEGEALVAGQKRHDRVLQMGNQQRSSRETQELVALVRAGELGELYAADTWYANNRTSIGRGSEIAPPPNLDWELWQGPRPRRPYRSNLVHYNWHWFWHWGTGEICNNALHEIDIARWLMDVQFPEQVSAKGARRFHRGDDWEMYDTLRLDLSFAGGRRISWDGHSCNGVERYGRGRGVLVYGTKGSALVDRNGFEIFDLAGKSVRKATAKEASGTTDTVGEGALDLLHIGNFADVIRGKAKALASPISEGHISTLLCHLGNMAYRTGADLSCDPANGRPRSEAALAYWTADYQPGWDIKS</sequence>
<evidence type="ECO:0000259" key="1">
    <source>
        <dbReference type="Pfam" id="PF01408"/>
    </source>
</evidence>
<dbReference type="InterPro" id="IPR055170">
    <property type="entry name" value="GFO_IDH_MocA-like_dom"/>
</dbReference>